<proteinExistence type="predicted"/>
<evidence type="ECO:0000256" key="1">
    <source>
        <dbReference type="SAM" id="MobiDB-lite"/>
    </source>
</evidence>
<dbReference type="AlphaFoldDB" id="A0A6G1H225"/>
<gene>
    <name evidence="2" type="ORF">K402DRAFT_54435</name>
</gene>
<feature type="compositionally biased region" description="Basic residues" evidence="1">
    <location>
        <begin position="34"/>
        <end position="46"/>
    </location>
</feature>
<evidence type="ECO:0000313" key="2">
    <source>
        <dbReference type="EMBL" id="KAF1987225.1"/>
    </source>
</evidence>
<reference evidence="2" key="1">
    <citation type="journal article" date="2020" name="Stud. Mycol.">
        <title>101 Dothideomycetes genomes: a test case for predicting lifestyles and emergence of pathogens.</title>
        <authorList>
            <person name="Haridas S."/>
            <person name="Albert R."/>
            <person name="Binder M."/>
            <person name="Bloem J."/>
            <person name="Labutti K."/>
            <person name="Salamov A."/>
            <person name="Andreopoulos B."/>
            <person name="Baker S."/>
            <person name="Barry K."/>
            <person name="Bills G."/>
            <person name="Bluhm B."/>
            <person name="Cannon C."/>
            <person name="Castanera R."/>
            <person name="Culley D."/>
            <person name="Daum C."/>
            <person name="Ezra D."/>
            <person name="Gonzalez J."/>
            <person name="Henrissat B."/>
            <person name="Kuo A."/>
            <person name="Liang C."/>
            <person name="Lipzen A."/>
            <person name="Lutzoni F."/>
            <person name="Magnuson J."/>
            <person name="Mondo S."/>
            <person name="Nolan M."/>
            <person name="Ohm R."/>
            <person name="Pangilinan J."/>
            <person name="Park H.-J."/>
            <person name="Ramirez L."/>
            <person name="Alfaro M."/>
            <person name="Sun H."/>
            <person name="Tritt A."/>
            <person name="Yoshinaga Y."/>
            <person name="Zwiers L.-H."/>
            <person name="Turgeon B."/>
            <person name="Goodwin S."/>
            <person name="Spatafora J."/>
            <person name="Crous P."/>
            <person name="Grigoriev I."/>
        </authorList>
    </citation>
    <scope>NUCLEOTIDE SEQUENCE</scope>
    <source>
        <strain evidence="2">CBS 113979</strain>
    </source>
</reference>
<feature type="compositionally biased region" description="Polar residues" evidence="1">
    <location>
        <begin position="1"/>
        <end position="21"/>
    </location>
</feature>
<organism evidence="2 3">
    <name type="scientific">Aulographum hederae CBS 113979</name>
    <dbReference type="NCBI Taxonomy" id="1176131"/>
    <lineage>
        <taxon>Eukaryota</taxon>
        <taxon>Fungi</taxon>
        <taxon>Dikarya</taxon>
        <taxon>Ascomycota</taxon>
        <taxon>Pezizomycotina</taxon>
        <taxon>Dothideomycetes</taxon>
        <taxon>Pleosporomycetidae</taxon>
        <taxon>Aulographales</taxon>
        <taxon>Aulographaceae</taxon>
    </lineage>
</organism>
<sequence length="98" mass="10909">MLHLQSSRRGVFGSANQQEQIETGKGRGEQGRSKGCRTHQRAHHPPLTRATTHHPSPSRFWLGSAASRMEGCDIFRLRASILWSLTLAFTAHVRVGAH</sequence>
<feature type="region of interest" description="Disordered" evidence="1">
    <location>
        <begin position="1"/>
        <end position="58"/>
    </location>
</feature>
<feature type="compositionally biased region" description="Basic and acidic residues" evidence="1">
    <location>
        <begin position="22"/>
        <end position="32"/>
    </location>
</feature>
<protein>
    <submittedName>
        <fullName evidence="2">Uncharacterized protein</fullName>
    </submittedName>
</protein>
<dbReference type="Proteomes" id="UP000800041">
    <property type="component" value="Unassembled WGS sequence"/>
</dbReference>
<keyword evidence="3" id="KW-1185">Reference proteome</keyword>
<name>A0A6G1H225_9PEZI</name>
<accession>A0A6G1H225</accession>
<dbReference type="EMBL" id="ML977153">
    <property type="protein sequence ID" value="KAF1987225.1"/>
    <property type="molecule type" value="Genomic_DNA"/>
</dbReference>
<evidence type="ECO:0000313" key="3">
    <source>
        <dbReference type="Proteomes" id="UP000800041"/>
    </source>
</evidence>